<comment type="caution">
    <text evidence="2">The sequence shown here is derived from an EMBL/GenBank/DDBJ whole genome shotgun (WGS) entry which is preliminary data.</text>
</comment>
<name>A0A812V3Y5_9DINO</name>
<dbReference type="Gene3D" id="3.20.20.140">
    <property type="entry name" value="Metal-dependent hydrolases"/>
    <property type="match status" value="1"/>
</dbReference>
<feature type="compositionally biased region" description="Basic and acidic residues" evidence="1">
    <location>
        <begin position="479"/>
        <end position="489"/>
    </location>
</feature>
<feature type="non-terminal residue" evidence="2">
    <location>
        <position position="1"/>
    </location>
</feature>
<evidence type="ECO:0000313" key="3">
    <source>
        <dbReference type="Proteomes" id="UP000601435"/>
    </source>
</evidence>
<dbReference type="EMBL" id="CAJNJA010028163">
    <property type="protein sequence ID" value="CAE7595326.1"/>
    <property type="molecule type" value="Genomic_DNA"/>
</dbReference>
<dbReference type="OrthoDB" id="406610at2759"/>
<reference evidence="2" key="1">
    <citation type="submission" date="2021-02" db="EMBL/GenBank/DDBJ databases">
        <authorList>
            <person name="Dougan E. K."/>
            <person name="Rhodes N."/>
            <person name="Thang M."/>
            <person name="Chan C."/>
        </authorList>
    </citation>
    <scope>NUCLEOTIDE SEQUENCE</scope>
</reference>
<dbReference type="AlphaFoldDB" id="A0A812V3Y5"/>
<organism evidence="2 3">
    <name type="scientific">Symbiodinium necroappetens</name>
    <dbReference type="NCBI Taxonomy" id="1628268"/>
    <lineage>
        <taxon>Eukaryota</taxon>
        <taxon>Sar</taxon>
        <taxon>Alveolata</taxon>
        <taxon>Dinophyceae</taxon>
        <taxon>Suessiales</taxon>
        <taxon>Symbiodiniaceae</taxon>
        <taxon>Symbiodinium</taxon>
    </lineage>
</organism>
<protein>
    <submittedName>
        <fullName evidence="2">Uncharacterized protein</fullName>
    </submittedName>
</protein>
<proteinExistence type="predicted"/>
<evidence type="ECO:0000313" key="2">
    <source>
        <dbReference type="EMBL" id="CAE7595326.1"/>
    </source>
</evidence>
<gene>
    <name evidence="2" type="ORF">SNEC2469_LOCUS17124</name>
</gene>
<keyword evidence="3" id="KW-1185">Reference proteome</keyword>
<feature type="non-terminal residue" evidence="2">
    <location>
        <position position="706"/>
    </location>
</feature>
<dbReference type="Proteomes" id="UP000601435">
    <property type="component" value="Unassembled WGS sequence"/>
</dbReference>
<accession>A0A812V3Y5</accession>
<sequence>MDPIPLVVMSVVGPVPPDALTAGPVLCREWLLNDQSTLLRSSSQASLDPGDVVQLSRLSAVRRWPLATLHNLHLNQEDALQAASTFVREHGAAGLILVTTPLQFSLQPRTLLDITRETGMRIAVGTAPPQDLADFETCVSAVVSNLACGFSGSASTEPLRPGFIGEVPAENLELLAICVEAQLRSKAPLLLVGSVPREALTHLDRADWRKCAFFDVPDDSPVSTQEVQDRGAYVGFCAPPQAADVAWEDYPDRRPVRTEASFLEAIGRVVPSRLLLATGLRFRCDLQAFGGSGLGYAVELLRRGSVDELQCRANAAEFLSYPWQAPIAPEKACAAAAKKVLKTERKTVESGAKADWPEDHCVLPGCRFSFLPAKYRAPVALPPMKVVKAVSEPKLGLGRRKRKSAKCQELPVPEGVPGCYGDFCRAEFRFPNSLKDIQLLDDAWTRQGRELCSKKVSLFSDVTLGPVLEPEELVACLEHEREPGEKPSKGQEPVPQARRRPVADPLPGRVCFSVIMEARSHPTLCGWLEGFSWRLDPKDAVTVTNAAAKLQTDEQQGGGCVSKRMDRSLAGFRYRLKEVPVCRSCASVYRILHDVISMIRVQRKDLWAARELRRKRQEEEEERERIKQAEIERMLTYQRQRASRSSPRPKAASVMLRQSLFLEPDVQEFLRLIPDSPSAGTPLGCNQSLAVAAAAVVVVVEIANRG</sequence>
<feature type="region of interest" description="Disordered" evidence="1">
    <location>
        <begin position="479"/>
        <end position="502"/>
    </location>
</feature>
<evidence type="ECO:0000256" key="1">
    <source>
        <dbReference type="SAM" id="MobiDB-lite"/>
    </source>
</evidence>